<evidence type="ECO:0008006" key="9">
    <source>
        <dbReference type="Google" id="ProtNLM"/>
    </source>
</evidence>
<dbReference type="GO" id="GO:0044331">
    <property type="term" value="P:cell-cell adhesion mediated by cadherin"/>
    <property type="evidence" value="ECO:0007669"/>
    <property type="project" value="TreeGrafter"/>
</dbReference>
<keyword evidence="5" id="KW-0472">Membrane</keyword>
<dbReference type="GO" id="GO:0016342">
    <property type="term" value="C:catenin complex"/>
    <property type="evidence" value="ECO:0007669"/>
    <property type="project" value="TreeGrafter"/>
</dbReference>
<keyword evidence="8" id="KW-1185">Reference proteome</keyword>
<accession>A0A9Q0XYC1</accession>
<evidence type="ECO:0000256" key="6">
    <source>
        <dbReference type="SAM" id="MobiDB-lite"/>
    </source>
</evidence>
<dbReference type="GO" id="GO:0000902">
    <property type="term" value="P:cell morphogenesis"/>
    <property type="evidence" value="ECO:0007669"/>
    <property type="project" value="TreeGrafter"/>
</dbReference>
<dbReference type="Proteomes" id="UP001142489">
    <property type="component" value="Unassembled WGS sequence"/>
</dbReference>
<dbReference type="InterPro" id="IPR039808">
    <property type="entry name" value="Cadherin"/>
</dbReference>
<sequence>MLATSPASQRSSASTPGLIGQLPTSGSPDLLEKPHSPDLKLLDSLRPLRRTKRRWVITTLELEEEDKGPFPKFIGQIHFDVANRETGEIVDRSLLFNVKINDINDNAPEFPEKEYNITMTEKQSRVALGLLLWCSAASGTKKGHLSIPYEVGNQSLIQYNEESKHVLSQDVPDVGIKVTSPPEQPYISKEITQVAKGNPGMDLTKSSELSNQMNGMIGSPATADDVLPPIPAWEQVTLRLQRNKMHWVVPHSQIMETVGGILNQKLEHVSNLEDNVDSYLPRAYAEEGHLEASGSAWSLPFANDDDSLPPDFLDSLGPRFAMLGRVCSK</sequence>
<dbReference type="OrthoDB" id="9045962at2759"/>
<evidence type="ECO:0000256" key="4">
    <source>
        <dbReference type="ARBA" id="ARBA00022889"/>
    </source>
</evidence>
<reference evidence="7" key="1">
    <citation type="journal article" date="2023" name="DNA Res.">
        <title>Chromosome-level genome assembly of Phrynocephalus forsythii using third-generation DNA sequencing and Hi-C analysis.</title>
        <authorList>
            <person name="Qi Y."/>
            <person name="Zhao W."/>
            <person name="Zhao Y."/>
            <person name="Niu C."/>
            <person name="Cao S."/>
            <person name="Zhang Y."/>
        </authorList>
    </citation>
    <scope>NUCLEOTIDE SEQUENCE</scope>
    <source>
        <tissue evidence="7">Muscle</tissue>
    </source>
</reference>
<evidence type="ECO:0000256" key="1">
    <source>
        <dbReference type="ARBA" id="ARBA00004370"/>
    </source>
</evidence>
<name>A0A9Q0XYC1_9SAUR</name>
<organism evidence="7 8">
    <name type="scientific">Phrynocephalus forsythii</name>
    <dbReference type="NCBI Taxonomy" id="171643"/>
    <lineage>
        <taxon>Eukaryota</taxon>
        <taxon>Metazoa</taxon>
        <taxon>Chordata</taxon>
        <taxon>Craniata</taxon>
        <taxon>Vertebrata</taxon>
        <taxon>Euteleostomi</taxon>
        <taxon>Lepidosauria</taxon>
        <taxon>Squamata</taxon>
        <taxon>Bifurcata</taxon>
        <taxon>Unidentata</taxon>
        <taxon>Episquamata</taxon>
        <taxon>Toxicofera</taxon>
        <taxon>Iguania</taxon>
        <taxon>Acrodonta</taxon>
        <taxon>Agamidae</taxon>
        <taxon>Agaminae</taxon>
        <taxon>Phrynocephalus</taxon>
    </lineage>
</organism>
<dbReference type="AlphaFoldDB" id="A0A9Q0XYC1"/>
<evidence type="ECO:0000256" key="2">
    <source>
        <dbReference type="ARBA" id="ARBA00022737"/>
    </source>
</evidence>
<dbReference type="GO" id="GO:0008013">
    <property type="term" value="F:beta-catenin binding"/>
    <property type="evidence" value="ECO:0007669"/>
    <property type="project" value="TreeGrafter"/>
</dbReference>
<dbReference type="PANTHER" id="PTHR24027:SF78">
    <property type="entry name" value="CADHERIN-LIKE PROTEIN 26"/>
    <property type="match status" value="1"/>
</dbReference>
<dbReference type="EMBL" id="JAPFRF010000005">
    <property type="protein sequence ID" value="KAJ7332110.1"/>
    <property type="molecule type" value="Genomic_DNA"/>
</dbReference>
<dbReference type="InterPro" id="IPR020894">
    <property type="entry name" value="Cadherin_CS"/>
</dbReference>
<dbReference type="PROSITE" id="PS00232">
    <property type="entry name" value="CADHERIN_1"/>
    <property type="match status" value="1"/>
</dbReference>
<dbReference type="GO" id="GO:0005912">
    <property type="term" value="C:adherens junction"/>
    <property type="evidence" value="ECO:0007669"/>
    <property type="project" value="TreeGrafter"/>
</dbReference>
<evidence type="ECO:0000313" key="8">
    <source>
        <dbReference type="Proteomes" id="UP001142489"/>
    </source>
</evidence>
<evidence type="ECO:0000256" key="5">
    <source>
        <dbReference type="ARBA" id="ARBA00023136"/>
    </source>
</evidence>
<keyword evidence="2" id="KW-0677">Repeat</keyword>
<keyword evidence="3" id="KW-0106">Calcium</keyword>
<keyword evidence="4" id="KW-0130">Cell adhesion</keyword>
<evidence type="ECO:0000313" key="7">
    <source>
        <dbReference type="EMBL" id="KAJ7332110.1"/>
    </source>
</evidence>
<protein>
    <recommendedName>
        <fullName evidence="9">Cadherin domain-containing protein</fullName>
    </recommendedName>
</protein>
<dbReference type="Gene3D" id="4.10.900.10">
    <property type="entry name" value="TCF3-CBD (Catenin binding domain)"/>
    <property type="match status" value="1"/>
</dbReference>
<dbReference type="GO" id="GO:0007043">
    <property type="term" value="P:cell-cell junction assembly"/>
    <property type="evidence" value="ECO:0007669"/>
    <property type="project" value="TreeGrafter"/>
</dbReference>
<dbReference type="GO" id="GO:0016339">
    <property type="term" value="P:calcium-dependent cell-cell adhesion via plasma membrane cell adhesion molecules"/>
    <property type="evidence" value="ECO:0007669"/>
    <property type="project" value="TreeGrafter"/>
</dbReference>
<feature type="compositionally biased region" description="Polar residues" evidence="6">
    <location>
        <begin position="1"/>
        <end position="15"/>
    </location>
</feature>
<dbReference type="GO" id="GO:0045296">
    <property type="term" value="F:cadherin binding"/>
    <property type="evidence" value="ECO:0007669"/>
    <property type="project" value="TreeGrafter"/>
</dbReference>
<feature type="region of interest" description="Disordered" evidence="6">
    <location>
        <begin position="1"/>
        <end position="35"/>
    </location>
</feature>
<gene>
    <name evidence="7" type="ORF">JRQ81_014290</name>
</gene>
<dbReference type="PANTHER" id="PTHR24027">
    <property type="entry name" value="CADHERIN-23"/>
    <property type="match status" value="1"/>
</dbReference>
<comment type="caution">
    <text evidence="7">The sequence shown here is derived from an EMBL/GenBank/DDBJ whole genome shotgun (WGS) entry which is preliminary data.</text>
</comment>
<evidence type="ECO:0000256" key="3">
    <source>
        <dbReference type="ARBA" id="ARBA00022837"/>
    </source>
</evidence>
<dbReference type="GO" id="GO:0034332">
    <property type="term" value="P:adherens junction organization"/>
    <property type="evidence" value="ECO:0007669"/>
    <property type="project" value="TreeGrafter"/>
</dbReference>
<comment type="subcellular location">
    <subcellularLocation>
        <location evidence="1">Membrane</location>
    </subcellularLocation>
</comment>
<proteinExistence type="predicted"/>
<dbReference type="InterPro" id="IPR027397">
    <property type="entry name" value="Catenin-bd_sf"/>
</dbReference>
<dbReference type="GO" id="GO:0016477">
    <property type="term" value="P:cell migration"/>
    <property type="evidence" value="ECO:0007669"/>
    <property type="project" value="TreeGrafter"/>
</dbReference>